<dbReference type="Proteomes" id="UP000299102">
    <property type="component" value="Unassembled WGS sequence"/>
</dbReference>
<dbReference type="GO" id="GO:0008168">
    <property type="term" value="F:methyltransferase activity"/>
    <property type="evidence" value="ECO:0007669"/>
    <property type="project" value="UniProtKB-KW"/>
</dbReference>
<protein>
    <submittedName>
        <fullName evidence="1">Histone-lysine N-methyltransferase SETMAR</fullName>
    </submittedName>
</protein>
<keyword evidence="1" id="KW-0808">Transferase</keyword>
<reference evidence="1 2" key="1">
    <citation type="journal article" date="2019" name="Commun. Biol.">
        <title>The bagworm genome reveals a unique fibroin gene that provides high tensile strength.</title>
        <authorList>
            <person name="Kono N."/>
            <person name="Nakamura H."/>
            <person name="Ohtoshi R."/>
            <person name="Tomita M."/>
            <person name="Numata K."/>
            <person name="Arakawa K."/>
        </authorList>
    </citation>
    <scope>NUCLEOTIDE SEQUENCE [LARGE SCALE GENOMIC DNA]</scope>
</reference>
<dbReference type="PANTHER" id="PTHR46060">
    <property type="entry name" value="MARINER MOS1 TRANSPOSASE-LIKE PROTEIN"/>
    <property type="match status" value="1"/>
</dbReference>
<dbReference type="PANTHER" id="PTHR46060:SF1">
    <property type="entry name" value="MARINER MOS1 TRANSPOSASE-LIKE PROTEIN"/>
    <property type="match status" value="1"/>
</dbReference>
<proteinExistence type="predicted"/>
<dbReference type="GO" id="GO:0003676">
    <property type="term" value="F:nucleic acid binding"/>
    <property type="evidence" value="ECO:0007669"/>
    <property type="project" value="InterPro"/>
</dbReference>
<dbReference type="STRING" id="151549.A0A4C1XJ06"/>
<keyword evidence="2" id="KW-1185">Reference proteome</keyword>
<gene>
    <name evidence="1" type="primary">SETMAR</name>
    <name evidence="1" type="ORF">EVAR_8592_1</name>
</gene>
<dbReference type="InterPro" id="IPR036397">
    <property type="entry name" value="RNaseH_sf"/>
</dbReference>
<dbReference type="Gene3D" id="3.30.420.10">
    <property type="entry name" value="Ribonuclease H-like superfamily/Ribonuclease H"/>
    <property type="match status" value="1"/>
</dbReference>
<dbReference type="OrthoDB" id="10017160at2759"/>
<accession>A0A4C1XJ06</accession>
<evidence type="ECO:0000313" key="1">
    <source>
        <dbReference type="EMBL" id="GBP62257.1"/>
    </source>
</evidence>
<dbReference type="InterPro" id="IPR052709">
    <property type="entry name" value="Transposase-MT_Hybrid"/>
</dbReference>
<comment type="caution">
    <text evidence="1">The sequence shown here is derived from an EMBL/GenBank/DDBJ whole genome shotgun (WGS) entry which is preliminary data.</text>
</comment>
<keyword evidence="1" id="KW-0489">Methyltransferase</keyword>
<dbReference type="GO" id="GO:0032259">
    <property type="term" value="P:methylation"/>
    <property type="evidence" value="ECO:0007669"/>
    <property type="project" value="UniProtKB-KW"/>
</dbReference>
<organism evidence="1 2">
    <name type="scientific">Eumeta variegata</name>
    <name type="common">Bagworm moth</name>
    <name type="synonym">Eumeta japonica</name>
    <dbReference type="NCBI Taxonomy" id="151549"/>
    <lineage>
        <taxon>Eukaryota</taxon>
        <taxon>Metazoa</taxon>
        <taxon>Ecdysozoa</taxon>
        <taxon>Arthropoda</taxon>
        <taxon>Hexapoda</taxon>
        <taxon>Insecta</taxon>
        <taxon>Pterygota</taxon>
        <taxon>Neoptera</taxon>
        <taxon>Endopterygota</taxon>
        <taxon>Lepidoptera</taxon>
        <taxon>Glossata</taxon>
        <taxon>Ditrysia</taxon>
        <taxon>Tineoidea</taxon>
        <taxon>Psychidae</taxon>
        <taxon>Oiketicinae</taxon>
        <taxon>Eumeta</taxon>
    </lineage>
</organism>
<sequence>MTCVKLLRMKQLSEFHRGRAILTDEIKEDRLKSVVVPENIDAVRKITMQDCHDTYRNIKTSLGIKVFEKLRKNNRQRRIVLHNDNASRHTSAETTRFMEGQKVELTGHPLYSSDLASNNFYLFPSVKNKLRGHRFPSRGEAVDAFKTHVLDVTQSERKKYYNN</sequence>
<name>A0A4C1XJ06_EUMVA</name>
<evidence type="ECO:0000313" key="2">
    <source>
        <dbReference type="Proteomes" id="UP000299102"/>
    </source>
</evidence>
<dbReference type="AlphaFoldDB" id="A0A4C1XJ06"/>
<dbReference type="EMBL" id="BGZK01000837">
    <property type="protein sequence ID" value="GBP62257.1"/>
    <property type="molecule type" value="Genomic_DNA"/>
</dbReference>